<dbReference type="GO" id="GO:0015949">
    <property type="term" value="P:nucleobase-containing small molecule interconversion"/>
    <property type="evidence" value="ECO:0007669"/>
    <property type="project" value="TreeGrafter"/>
</dbReference>
<organism evidence="10 11">
    <name type="scientific">Sulfoacidibacillus ferrooxidans</name>
    <dbReference type="NCBI Taxonomy" id="2005001"/>
    <lineage>
        <taxon>Bacteria</taxon>
        <taxon>Bacillati</taxon>
        <taxon>Bacillota</taxon>
        <taxon>Bacilli</taxon>
        <taxon>Bacillales</taxon>
        <taxon>Alicyclobacillaceae</taxon>
        <taxon>Sulfoacidibacillus</taxon>
    </lineage>
</organism>
<dbReference type="InterPro" id="IPR011994">
    <property type="entry name" value="Cytidylate_kinase_dom"/>
</dbReference>
<dbReference type="CDD" id="cd02020">
    <property type="entry name" value="CMPK"/>
    <property type="match status" value="1"/>
</dbReference>
<comment type="catalytic activity">
    <reaction evidence="6 8">
        <text>dCMP + ATP = dCDP + ADP</text>
        <dbReference type="Rhea" id="RHEA:25094"/>
        <dbReference type="ChEBI" id="CHEBI:30616"/>
        <dbReference type="ChEBI" id="CHEBI:57566"/>
        <dbReference type="ChEBI" id="CHEBI:58593"/>
        <dbReference type="ChEBI" id="CHEBI:456216"/>
        <dbReference type="EC" id="2.7.4.25"/>
    </reaction>
</comment>
<dbReference type="Gene3D" id="3.40.50.300">
    <property type="entry name" value="P-loop containing nucleotide triphosphate hydrolases"/>
    <property type="match status" value="1"/>
</dbReference>
<keyword evidence="11" id="KW-1185">Reference proteome</keyword>
<dbReference type="PANTHER" id="PTHR21299:SF2">
    <property type="entry name" value="CYTIDYLATE KINASE"/>
    <property type="match status" value="1"/>
</dbReference>
<dbReference type="EMBL" id="JALBUF010000012">
    <property type="protein sequence ID" value="MCI0184341.1"/>
    <property type="molecule type" value="Genomic_DNA"/>
</dbReference>
<evidence type="ECO:0000256" key="7">
    <source>
        <dbReference type="ARBA" id="ARBA00048478"/>
    </source>
</evidence>
<comment type="subcellular location">
    <subcellularLocation>
        <location evidence="8">Cytoplasm</location>
    </subcellularLocation>
</comment>
<gene>
    <name evidence="8 10" type="primary">cmk</name>
    <name evidence="10" type="ORF">MM817_02636</name>
</gene>
<evidence type="ECO:0000256" key="8">
    <source>
        <dbReference type="HAMAP-Rule" id="MF_00238"/>
    </source>
</evidence>
<dbReference type="NCBIfam" id="TIGR00017">
    <property type="entry name" value="cmk"/>
    <property type="match status" value="1"/>
</dbReference>
<evidence type="ECO:0000256" key="4">
    <source>
        <dbReference type="ARBA" id="ARBA00022777"/>
    </source>
</evidence>
<keyword evidence="8" id="KW-0963">Cytoplasm</keyword>
<dbReference type="GO" id="GO:0005829">
    <property type="term" value="C:cytosol"/>
    <property type="evidence" value="ECO:0007669"/>
    <property type="project" value="TreeGrafter"/>
</dbReference>
<evidence type="ECO:0000259" key="9">
    <source>
        <dbReference type="Pfam" id="PF02224"/>
    </source>
</evidence>
<dbReference type="AlphaFoldDB" id="A0A9X1V9U9"/>
<keyword evidence="5 8" id="KW-0067">ATP-binding</keyword>
<dbReference type="Proteomes" id="UP001139263">
    <property type="component" value="Unassembled WGS sequence"/>
</dbReference>
<dbReference type="EC" id="2.7.4.25" evidence="8"/>
<comment type="catalytic activity">
    <reaction evidence="7 8">
        <text>CMP + ATP = CDP + ADP</text>
        <dbReference type="Rhea" id="RHEA:11600"/>
        <dbReference type="ChEBI" id="CHEBI:30616"/>
        <dbReference type="ChEBI" id="CHEBI:58069"/>
        <dbReference type="ChEBI" id="CHEBI:60377"/>
        <dbReference type="ChEBI" id="CHEBI:456216"/>
        <dbReference type="EC" id="2.7.4.25"/>
    </reaction>
</comment>
<feature type="binding site" evidence="8">
    <location>
        <begin position="9"/>
        <end position="17"/>
    </location>
    <ligand>
        <name>ATP</name>
        <dbReference type="ChEBI" id="CHEBI:30616"/>
    </ligand>
</feature>
<dbReference type="GO" id="GO:0006220">
    <property type="term" value="P:pyrimidine nucleotide metabolic process"/>
    <property type="evidence" value="ECO:0007669"/>
    <property type="project" value="UniProtKB-UniRule"/>
</dbReference>
<comment type="similarity">
    <text evidence="1 8">Belongs to the cytidylate kinase family. Type 1 subfamily.</text>
</comment>
<comment type="caution">
    <text evidence="10">The sequence shown here is derived from an EMBL/GenBank/DDBJ whole genome shotgun (WGS) entry which is preliminary data.</text>
</comment>
<keyword evidence="4 8" id="KW-0418">Kinase</keyword>
<evidence type="ECO:0000313" key="10">
    <source>
        <dbReference type="EMBL" id="MCI0184341.1"/>
    </source>
</evidence>
<dbReference type="InterPro" id="IPR003136">
    <property type="entry name" value="Cytidylate_kin"/>
</dbReference>
<evidence type="ECO:0000256" key="2">
    <source>
        <dbReference type="ARBA" id="ARBA00022679"/>
    </source>
</evidence>
<keyword evidence="2 8" id="KW-0808">Transferase</keyword>
<name>A0A9X1V9U9_9BACL</name>
<evidence type="ECO:0000256" key="6">
    <source>
        <dbReference type="ARBA" id="ARBA00047615"/>
    </source>
</evidence>
<dbReference type="SUPFAM" id="SSF52540">
    <property type="entry name" value="P-loop containing nucleoside triphosphate hydrolases"/>
    <property type="match status" value="1"/>
</dbReference>
<dbReference type="GO" id="GO:0005524">
    <property type="term" value="F:ATP binding"/>
    <property type="evidence" value="ECO:0007669"/>
    <property type="project" value="UniProtKB-UniRule"/>
</dbReference>
<evidence type="ECO:0000313" key="11">
    <source>
        <dbReference type="Proteomes" id="UP001139263"/>
    </source>
</evidence>
<reference evidence="10" key="1">
    <citation type="submission" date="2022-03" db="EMBL/GenBank/DDBJ databases">
        <title>Draft Genome Sequence of Firmicute Strain S0AB, a Heterotrophic Iron/Sulfur-Oxidizing Extreme Acidophile.</title>
        <authorList>
            <person name="Vergara E."/>
            <person name="Pakostova E."/>
            <person name="Johnson D.B."/>
            <person name="Holmes D.S."/>
        </authorList>
    </citation>
    <scope>NUCLEOTIDE SEQUENCE</scope>
    <source>
        <strain evidence="10">S0AB</strain>
    </source>
</reference>
<dbReference type="HAMAP" id="MF_00238">
    <property type="entry name" value="Cytidyl_kinase_type1"/>
    <property type="match status" value="1"/>
</dbReference>
<feature type="domain" description="Cytidylate kinase" evidence="9">
    <location>
        <begin position="5"/>
        <end position="218"/>
    </location>
</feature>
<dbReference type="GO" id="GO:0036431">
    <property type="term" value="F:dCMP kinase activity"/>
    <property type="evidence" value="ECO:0007669"/>
    <property type="project" value="InterPro"/>
</dbReference>
<dbReference type="InterPro" id="IPR027417">
    <property type="entry name" value="P-loop_NTPase"/>
</dbReference>
<accession>A0A9X1V9U9</accession>
<proteinExistence type="inferred from homology"/>
<dbReference type="Pfam" id="PF02224">
    <property type="entry name" value="Cytidylate_kin"/>
    <property type="match status" value="1"/>
</dbReference>
<evidence type="ECO:0000256" key="1">
    <source>
        <dbReference type="ARBA" id="ARBA00009427"/>
    </source>
</evidence>
<evidence type="ECO:0000256" key="3">
    <source>
        <dbReference type="ARBA" id="ARBA00022741"/>
    </source>
</evidence>
<keyword evidence="3 8" id="KW-0547">Nucleotide-binding</keyword>
<sequence>MSIQIAIDGPAGAGKSTVAKRVATRLAIPYIDTGAMYRSVTWSALQNNISLYDEQALVALVDNCDIQFIPGEPEQKVVLNGQEITTAIRTSDIGALVSTVATHALVREKLVQRQQQMVNTTLGVVMDGRDIGTHVLPLADVKFFLTASLHMRAKRRFDELVLKGYSGLYEDVVCFVAKRDELDETREASPLKKADDAVLLDTTALAIDEVVEMIIALCKYRQSQKRG</sequence>
<protein>
    <recommendedName>
        <fullName evidence="8">Cytidylate kinase</fullName>
        <shortName evidence="8">CK</shortName>
        <ecNumber evidence="8">2.7.4.25</ecNumber>
    </recommendedName>
    <alternativeName>
        <fullName evidence="8">Cytidine monophosphate kinase</fullName>
        <shortName evidence="8">CMP kinase</shortName>
    </alternativeName>
</protein>
<evidence type="ECO:0000256" key="5">
    <source>
        <dbReference type="ARBA" id="ARBA00022840"/>
    </source>
</evidence>
<dbReference type="PANTHER" id="PTHR21299">
    <property type="entry name" value="CYTIDYLATE KINASE/PANTOATE-BETA-ALANINE LIGASE"/>
    <property type="match status" value="1"/>
</dbReference>